<dbReference type="InterPro" id="IPR013548">
    <property type="entry name" value="Plexin_cytoplasmic_RasGAP_dom"/>
</dbReference>
<dbReference type="GO" id="GO:0002116">
    <property type="term" value="C:semaphorin receptor complex"/>
    <property type="evidence" value="ECO:0007669"/>
    <property type="project" value="TreeGrafter"/>
</dbReference>
<dbReference type="EMBL" id="AYCK01015108">
    <property type="status" value="NOT_ANNOTATED_CDS"/>
    <property type="molecule type" value="Genomic_DNA"/>
</dbReference>
<dbReference type="Ensembl" id="ENSPFOT00000008438.2">
    <property type="protein sequence ID" value="ENSPFOP00000008426.2"/>
    <property type="gene ID" value="ENSPFOG00000008419.2"/>
</dbReference>
<dbReference type="SUPFAM" id="SSF103575">
    <property type="entry name" value="Plexin repeat"/>
    <property type="match status" value="1"/>
</dbReference>
<keyword evidence="3" id="KW-0472">Membrane</keyword>
<reference evidence="5" key="2">
    <citation type="submission" date="2025-08" db="UniProtKB">
        <authorList>
            <consortium name="Ensembl"/>
        </authorList>
    </citation>
    <scope>IDENTIFICATION</scope>
</reference>
<feature type="domain" description="Sema" evidence="4">
    <location>
        <begin position="1"/>
        <end position="91"/>
    </location>
</feature>
<feature type="transmembrane region" description="Helical" evidence="3">
    <location>
        <begin position="754"/>
        <end position="772"/>
    </location>
</feature>
<evidence type="ECO:0000256" key="2">
    <source>
        <dbReference type="PROSITE-ProRule" id="PRU00352"/>
    </source>
</evidence>
<keyword evidence="1" id="KW-0325">Glycoprotein</keyword>
<dbReference type="SUPFAM" id="SSF48350">
    <property type="entry name" value="GTPase activation domain, GAP"/>
    <property type="match status" value="1"/>
</dbReference>
<evidence type="ECO:0000256" key="3">
    <source>
        <dbReference type="SAM" id="Phobius"/>
    </source>
</evidence>
<accession>A0A087XRM3</accession>
<dbReference type="Pfam" id="PF08337">
    <property type="entry name" value="Plexin_cytopl"/>
    <property type="match status" value="1"/>
</dbReference>
<dbReference type="Proteomes" id="UP000028760">
    <property type="component" value="Unassembled WGS sequence"/>
</dbReference>
<dbReference type="STRING" id="48698.ENSPFOP00000008426"/>
<dbReference type="InterPro" id="IPR008936">
    <property type="entry name" value="Rho_GTPase_activation_prot"/>
</dbReference>
<dbReference type="GeneTree" id="ENSGT01150000286928"/>
<dbReference type="InterPro" id="IPR001627">
    <property type="entry name" value="Semap_dom"/>
</dbReference>
<dbReference type="GO" id="GO:0005886">
    <property type="term" value="C:plasma membrane"/>
    <property type="evidence" value="ECO:0007669"/>
    <property type="project" value="TreeGrafter"/>
</dbReference>
<comment type="caution">
    <text evidence="2">Lacks conserved residue(s) required for the propagation of feature annotation.</text>
</comment>
<dbReference type="EMBL" id="AYCK01015107">
    <property type="status" value="NOT_ANNOTATED_CDS"/>
    <property type="molecule type" value="Genomic_DNA"/>
</dbReference>
<name>A0A087XRM3_POEFO</name>
<keyword evidence="3" id="KW-1133">Transmembrane helix</keyword>
<dbReference type="GO" id="GO:0050772">
    <property type="term" value="P:positive regulation of axonogenesis"/>
    <property type="evidence" value="ECO:0007669"/>
    <property type="project" value="TreeGrafter"/>
</dbReference>
<proteinExistence type="predicted"/>
<dbReference type="eggNOG" id="KOG3610">
    <property type="taxonomic scope" value="Eukaryota"/>
</dbReference>
<dbReference type="InterPro" id="IPR031148">
    <property type="entry name" value="Plexin"/>
</dbReference>
<dbReference type="InterPro" id="IPR015943">
    <property type="entry name" value="WD40/YVTN_repeat-like_dom_sf"/>
</dbReference>
<evidence type="ECO:0000256" key="1">
    <source>
        <dbReference type="ARBA" id="ARBA00023180"/>
    </source>
</evidence>
<dbReference type="GO" id="GO:0030334">
    <property type="term" value="P:regulation of cell migration"/>
    <property type="evidence" value="ECO:0007669"/>
    <property type="project" value="TreeGrafter"/>
</dbReference>
<dbReference type="PROSITE" id="PS51004">
    <property type="entry name" value="SEMA"/>
    <property type="match status" value="1"/>
</dbReference>
<keyword evidence="6" id="KW-1185">Reference proteome</keyword>
<evidence type="ECO:0000259" key="4">
    <source>
        <dbReference type="PROSITE" id="PS51004"/>
    </source>
</evidence>
<feature type="transmembrane region" description="Helical" evidence="3">
    <location>
        <begin position="435"/>
        <end position="455"/>
    </location>
</feature>
<dbReference type="InterPro" id="IPR036352">
    <property type="entry name" value="Semap_dom_sf"/>
</dbReference>
<dbReference type="PANTHER" id="PTHR22625:SF4">
    <property type="entry name" value="PLEXIN-C1"/>
    <property type="match status" value="1"/>
</dbReference>
<keyword evidence="3" id="KW-0812">Transmembrane</keyword>
<dbReference type="GO" id="GO:0007399">
    <property type="term" value="P:nervous system development"/>
    <property type="evidence" value="ECO:0007669"/>
    <property type="project" value="UniProtKB-ARBA"/>
</dbReference>
<protein>
    <recommendedName>
        <fullName evidence="4">Sema domain-containing protein</fullName>
    </recommendedName>
</protein>
<dbReference type="GO" id="GO:0007162">
    <property type="term" value="P:negative regulation of cell adhesion"/>
    <property type="evidence" value="ECO:0007669"/>
    <property type="project" value="TreeGrafter"/>
</dbReference>
<dbReference type="GO" id="GO:0017154">
    <property type="term" value="F:semaphorin receptor activity"/>
    <property type="evidence" value="ECO:0007669"/>
    <property type="project" value="InterPro"/>
</dbReference>
<dbReference type="Gene3D" id="3.30.1680.10">
    <property type="entry name" value="ligand-binding face of the semaphorins, domain 2"/>
    <property type="match status" value="1"/>
</dbReference>
<reference evidence="5" key="3">
    <citation type="submission" date="2025-09" db="UniProtKB">
        <authorList>
            <consortium name="Ensembl"/>
        </authorList>
    </citation>
    <scope>IDENTIFICATION</scope>
</reference>
<dbReference type="Gene3D" id="2.130.10.10">
    <property type="entry name" value="YVTN repeat-like/Quinoprotein amine dehydrogenase"/>
    <property type="match status" value="1"/>
</dbReference>
<organism evidence="5 6">
    <name type="scientific">Poecilia formosa</name>
    <name type="common">Amazon molly</name>
    <name type="synonym">Limia formosa</name>
    <dbReference type="NCBI Taxonomy" id="48698"/>
    <lineage>
        <taxon>Eukaryota</taxon>
        <taxon>Metazoa</taxon>
        <taxon>Chordata</taxon>
        <taxon>Craniata</taxon>
        <taxon>Vertebrata</taxon>
        <taxon>Euteleostomi</taxon>
        <taxon>Actinopterygii</taxon>
        <taxon>Neopterygii</taxon>
        <taxon>Teleostei</taxon>
        <taxon>Neoteleostei</taxon>
        <taxon>Acanthomorphata</taxon>
        <taxon>Ovalentaria</taxon>
        <taxon>Atherinomorphae</taxon>
        <taxon>Cyprinodontiformes</taxon>
        <taxon>Poeciliidae</taxon>
        <taxon>Poeciliinae</taxon>
        <taxon>Poecilia</taxon>
    </lineage>
</organism>
<dbReference type="AlphaFoldDB" id="A0A087XRM3"/>
<dbReference type="Gene3D" id="2.60.40.10">
    <property type="entry name" value="Immunoglobulins"/>
    <property type="match status" value="1"/>
</dbReference>
<reference evidence="6" key="1">
    <citation type="submission" date="2013-10" db="EMBL/GenBank/DDBJ databases">
        <authorList>
            <person name="Schartl M."/>
            <person name="Warren W."/>
        </authorList>
    </citation>
    <scope>NUCLEOTIDE SEQUENCE [LARGE SCALE GENOMIC DNA]</scope>
    <source>
        <strain evidence="6">female</strain>
    </source>
</reference>
<dbReference type="GO" id="GO:0008360">
    <property type="term" value="P:regulation of cell shape"/>
    <property type="evidence" value="ECO:0007669"/>
    <property type="project" value="TreeGrafter"/>
</dbReference>
<dbReference type="Gene3D" id="1.10.506.10">
    <property type="entry name" value="GTPase Activation - p120gap, domain 1"/>
    <property type="match status" value="2"/>
</dbReference>
<dbReference type="SUPFAM" id="SSF101912">
    <property type="entry name" value="Sema domain"/>
    <property type="match status" value="1"/>
</dbReference>
<evidence type="ECO:0000313" key="6">
    <source>
        <dbReference type="Proteomes" id="UP000028760"/>
    </source>
</evidence>
<dbReference type="InterPro" id="IPR013783">
    <property type="entry name" value="Ig-like_fold"/>
</dbReference>
<sequence>NNLKPKVVLLKHNDMTSVLAMKQKAWMVFFIGTADGLLMKLAVDRNFKPTCPEILYRESEKRKVFPKIHLDQVDQNHVYLQLKNKIERVAVSRCSTHRDVRACLSAQDPLCVWCVSEDRCRQCIRSGCQWMENSCSWASELTHNTQKDVCLEMEAEMNISTPDVVSITPSVVSLYGKNHALLSGQNLSDVIGVRISTHMDCSPQESPVWNNTGVSLTFHIPTTETRRVVKVCVLLPDGSCHGNATVTYQPLPVCTDIVPRISWRSGKRKVKLIGTHLEFVDGLMQSHAQQQVLLPRNSSKRDCYIWSEVNGSKGFGTVFLKVANQTVACLVKLTYLPDPEFTSFTTERLGNDVRVVIHKSSDKLEMTAAELLVWGVEGEKQHPCVKVKRITGNKISCQIHRGKNGIFNLILAVHLLKNKVLYGFSFHIILTVMHLLYVIFLFQLILSTVLFFYILKSTLNSPCVCMESSLQLEIVQMLTELYRQASALVDKVSLISFQFQHFFFQQSLSAFTHISIDRDHSVYSPSVSHCLSQSCLLWYKMIFLLGLLCSIWGEPNDTLINCGVTDKLCGFCEVLDLKNINKLVYNTKKYRTLVEQQMDSSSRSCFPKMPLYALSFIIGHLCSNGKEIVSHRFLKDSTGEPPPSFVKNKDQNHSTHNAPAFSMTLSLLMVSDAVKVTYFGFTDLNVTVTIRLGDTSLSEQIKMINCFSIQGQPSFHLKFREIYSQRVLDICTNFEQFGRNFSHLAVSFQSEFKAHIFITSFITGYCIMFIGVKLHTSSNMNTLVKLDDENFTGKYFHLIDPDVEEDHGKNPERKKLKLKEVYLTKLLSTKVAVHSYVENLFRSIWGMTQNKAPLAIKYFFDFLDAQAENMKITDPDVRHIWKTNSLPLRFWINILKNPQFVFDMEKTPHLDGCLSVIAQAFMDSFSLSEIQLGKHAPTNKLLYAKDIPKFKQEVKAYYKQIREQPAVSDAEFKDFLNGESKKHEGEFNEAAALRELFKFTQRYFTEIKEKLSSNGAPAELLEQLQHVKDLFDELKSCSWN</sequence>
<evidence type="ECO:0000313" key="5">
    <source>
        <dbReference type="Ensembl" id="ENSPFOP00000008426.2"/>
    </source>
</evidence>
<dbReference type="PANTHER" id="PTHR22625">
    <property type="entry name" value="PLEXIN"/>
    <property type="match status" value="1"/>
</dbReference>